<comment type="caution">
    <text evidence="9">The sequence shown here is derived from an EMBL/GenBank/DDBJ whole genome shotgun (WGS) entry which is preliminary data.</text>
</comment>
<feature type="transmembrane region" description="Helical" evidence="7">
    <location>
        <begin position="326"/>
        <end position="346"/>
    </location>
</feature>
<feature type="region of interest" description="Disordered" evidence="6">
    <location>
        <begin position="1"/>
        <end position="43"/>
    </location>
</feature>
<dbReference type="Gene3D" id="1.20.1250.20">
    <property type="entry name" value="MFS general substrate transporter like domains"/>
    <property type="match status" value="1"/>
</dbReference>
<dbReference type="Pfam" id="PF07690">
    <property type="entry name" value="MFS_1"/>
    <property type="match status" value="1"/>
</dbReference>
<proteinExistence type="predicted"/>
<feature type="transmembrane region" description="Helical" evidence="7">
    <location>
        <begin position="286"/>
        <end position="306"/>
    </location>
</feature>
<feature type="transmembrane region" description="Helical" evidence="7">
    <location>
        <begin position="388"/>
        <end position="413"/>
    </location>
</feature>
<reference evidence="9" key="1">
    <citation type="submission" date="2021-01" db="EMBL/GenBank/DDBJ databases">
        <authorList>
            <person name="Kaushik A."/>
        </authorList>
    </citation>
    <scope>NUCLEOTIDE SEQUENCE</scope>
    <source>
        <strain evidence="9">AG6-10EEA</strain>
    </source>
</reference>
<dbReference type="PRINTS" id="PR01035">
    <property type="entry name" value="TCRTETA"/>
</dbReference>
<name>A0A8H2XL77_9AGAM</name>
<feature type="transmembrane region" description="Helical" evidence="7">
    <location>
        <begin position="425"/>
        <end position="450"/>
    </location>
</feature>
<keyword evidence="5 7" id="KW-0472">Membrane</keyword>
<evidence type="ECO:0000256" key="7">
    <source>
        <dbReference type="SAM" id="Phobius"/>
    </source>
</evidence>
<evidence type="ECO:0000256" key="3">
    <source>
        <dbReference type="ARBA" id="ARBA00022692"/>
    </source>
</evidence>
<dbReference type="CDD" id="cd17330">
    <property type="entry name" value="MFS_SLC46_TetA_like"/>
    <property type="match status" value="1"/>
</dbReference>
<dbReference type="InterPro" id="IPR011701">
    <property type="entry name" value="MFS"/>
</dbReference>
<organism evidence="9 10">
    <name type="scientific">Rhizoctonia solani</name>
    <dbReference type="NCBI Taxonomy" id="456999"/>
    <lineage>
        <taxon>Eukaryota</taxon>
        <taxon>Fungi</taxon>
        <taxon>Dikarya</taxon>
        <taxon>Basidiomycota</taxon>
        <taxon>Agaricomycotina</taxon>
        <taxon>Agaricomycetes</taxon>
        <taxon>Cantharellales</taxon>
        <taxon>Ceratobasidiaceae</taxon>
        <taxon>Rhizoctonia</taxon>
    </lineage>
</organism>
<accession>A0A8H2XL77</accession>
<gene>
    <name evidence="9" type="ORF">RDB_LOCUS17208</name>
</gene>
<dbReference type="EMBL" id="CAJMXA010000302">
    <property type="protein sequence ID" value="CAE6425043.1"/>
    <property type="molecule type" value="Genomic_DNA"/>
</dbReference>
<evidence type="ECO:0000256" key="5">
    <source>
        <dbReference type="ARBA" id="ARBA00023136"/>
    </source>
</evidence>
<evidence type="ECO:0000256" key="4">
    <source>
        <dbReference type="ARBA" id="ARBA00022989"/>
    </source>
</evidence>
<sequence length="489" mass="53122">MGDERQPLLGPTHAPHEDACPPVDISSGSARRQSKDEEPKEPTPLPMKQIAILLLMQLSEPLGYTVIYPFVAQLVNESGITGGDGSKIGYYAGMIESIFFLTESMFTLQYGRISDRIGRRPVLMFGLFGQAISIFSVGLSKRFWQLVFSRALSGALNGNAAVAKSMVVELTDETNQAQAFAFLPIVWSAGSTLGPFLGGSLSHPAKFLPSVFDTPFWNKYPYFLPCLIAAMYSGAIFIVGALFLKETQTAHAEQSVSGTTEYGTAPVRPPQARRSVSIRSVLTRRACIAIANYACLAFIDITYGGLLPVVFAVSVKDGGLEFSPRAIGLIFGLQGIITGLFQAFFFAPLHRRFGNKRLYVTGYFCYILLILSLPIMHAFAVLEMRRTIWVILGLHIALSCFAFMSFGCVSIYVNSSAPSKDSLGTLNGISQTIISIIRAIGPAAATSLFALSVEKNILGGNFVYAVILGTGCMGICASRWLKEVKRVYE</sequence>
<feature type="transmembrane region" description="Helical" evidence="7">
    <location>
        <begin position="222"/>
        <end position="244"/>
    </location>
</feature>
<keyword evidence="2" id="KW-0813">Transport</keyword>
<feature type="transmembrane region" description="Helical" evidence="7">
    <location>
        <begin position="462"/>
        <end position="481"/>
    </location>
</feature>
<feature type="transmembrane region" description="Helical" evidence="7">
    <location>
        <begin position="122"/>
        <end position="140"/>
    </location>
</feature>
<evidence type="ECO:0000256" key="1">
    <source>
        <dbReference type="ARBA" id="ARBA00004141"/>
    </source>
</evidence>
<evidence type="ECO:0000256" key="6">
    <source>
        <dbReference type="SAM" id="MobiDB-lite"/>
    </source>
</evidence>
<evidence type="ECO:0000256" key="2">
    <source>
        <dbReference type="ARBA" id="ARBA00022448"/>
    </source>
</evidence>
<dbReference type="InterPro" id="IPR036259">
    <property type="entry name" value="MFS_trans_sf"/>
</dbReference>
<keyword evidence="3 7" id="KW-0812">Transmembrane</keyword>
<dbReference type="GO" id="GO:0022857">
    <property type="term" value="F:transmembrane transporter activity"/>
    <property type="evidence" value="ECO:0007669"/>
    <property type="project" value="InterPro"/>
</dbReference>
<evidence type="ECO:0000259" key="8">
    <source>
        <dbReference type="PROSITE" id="PS50850"/>
    </source>
</evidence>
<dbReference type="PANTHER" id="PTHR23504">
    <property type="entry name" value="MAJOR FACILITATOR SUPERFAMILY DOMAIN-CONTAINING PROTEIN 10"/>
    <property type="match status" value="1"/>
</dbReference>
<dbReference type="AlphaFoldDB" id="A0A8H2XL77"/>
<feature type="transmembrane region" description="Helical" evidence="7">
    <location>
        <begin position="358"/>
        <end position="382"/>
    </location>
</feature>
<evidence type="ECO:0000313" key="9">
    <source>
        <dbReference type="EMBL" id="CAE6425043.1"/>
    </source>
</evidence>
<protein>
    <recommendedName>
        <fullName evidence="8">Major facilitator superfamily (MFS) profile domain-containing protein</fullName>
    </recommendedName>
</protein>
<dbReference type="Proteomes" id="UP000663853">
    <property type="component" value="Unassembled WGS sequence"/>
</dbReference>
<dbReference type="SUPFAM" id="SSF103473">
    <property type="entry name" value="MFS general substrate transporter"/>
    <property type="match status" value="1"/>
</dbReference>
<dbReference type="PROSITE" id="PS50850">
    <property type="entry name" value="MFS"/>
    <property type="match status" value="1"/>
</dbReference>
<dbReference type="InterPro" id="IPR020846">
    <property type="entry name" value="MFS_dom"/>
</dbReference>
<keyword evidence="4 7" id="KW-1133">Transmembrane helix</keyword>
<feature type="domain" description="Major facilitator superfamily (MFS) profile" evidence="8">
    <location>
        <begin position="49"/>
        <end position="486"/>
    </location>
</feature>
<comment type="subcellular location">
    <subcellularLocation>
        <location evidence="1">Membrane</location>
        <topology evidence="1">Multi-pass membrane protein</topology>
    </subcellularLocation>
</comment>
<evidence type="ECO:0000313" key="10">
    <source>
        <dbReference type="Proteomes" id="UP000663853"/>
    </source>
</evidence>
<dbReference type="GO" id="GO:0016020">
    <property type="term" value="C:membrane"/>
    <property type="evidence" value="ECO:0007669"/>
    <property type="project" value="UniProtKB-SubCell"/>
</dbReference>
<dbReference type="InterPro" id="IPR001958">
    <property type="entry name" value="Tet-R_TetA/multi-R_MdtG-like"/>
</dbReference>
<dbReference type="PANTHER" id="PTHR23504:SF15">
    <property type="entry name" value="MAJOR FACILITATOR SUPERFAMILY (MFS) PROFILE DOMAIN-CONTAINING PROTEIN"/>
    <property type="match status" value="1"/>
</dbReference>